<dbReference type="InterPro" id="IPR036412">
    <property type="entry name" value="HAD-like_sf"/>
</dbReference>
<dbReference type="GO" id="GO:0016791">
    <property type="term" value="F:phosphatase activity"/>
    <property type="evidence" value="ECO:0007669"/>
    <property type="project" value="TreeGrafter"/>
</dbReference>
<reference evidence="1 2" key="1">
    <citation type="submission" date="2016-02" db="EMBL/GenBank/DDBJ databases">
        <authorList>
            <person name="Wen L."/>
            <person name="He K."/>
            <person name="Yang H."/>
        </authorList>
    </citation>
    <scope>NUCLEOTIDE SEQUENCE [LARGE SCALE GENOMIC DNA]</scope>
    <source>
        <strain evidence="1 2">DSM 22607</strain>
    </source>
</reference>
<dbReference type="RefSeq" id="WP_066521690.1">
    <property type="nucleotide sequence ID" value="NZ_CABMOF010000006.1"/>
</dbReference>
<protein>
    <submittedName>
        <fullName evidence="1">Cof-like hydrolase</fullName>
    </submittedName>
</protein>
<evidence type="ECO:0000313" key="2">
    <source>
        <dbReference type="Proteomes" id="UP000070366"/>
    </source>
</evidence>
<comment type="caution">
    <text evidence="1">The sequence shown here is derived from an EMBL/GenBank/DDBJ whole genome shotgun (WGS) entry which is preliminary data.</text>
</comment>
<evidence type="ECO:0000313" key="1">
    <source>
        <dbReference type="EMBL" id="KXK64694.1"/>
    </source>
</evidence>
<organism evidence="1 2">
    <name type="scientific">Christensenella minuta</name>
    <dbReference type="NCBI Taxonomy" id="626937"/>
    <lineage>
        <taxon>Bacteria</taxon>
        <taxon>Bacillati</taxon>
        <taxon>Bacillota</taxon>
        <taxon>Clostridia</taxon>
        <taxon>Christensenellales</taxon>
        <taxon>Christensenellaceae</taxon>
        <taxon>Christensenella</taxon>
    </lineage>
</organism>
<name>A0A136Q286_9FIRM</name>
<dbReference type="PANTHER" id="PTHR10000:SF8">
    <property type="entry name" value="HAD SUPERFAMILY HYDROLASE-LIKE, TYPE 3"/>
    <property type="match status" value="1"/>
</dbReference>
<dbReference type="PATRIC" id="fig|626937.4.peg.2733"/>
<accession>A0A136Q286</accession>
<dbReference type="SFLD" id="SFLDG01144">
    <property type="entry name" value="C2.B.4:_PGP_Like"/>
    <property type="match status" value="1"/>
</dbReference>
<keyword evidence="1" id="KW-0378">Hydrolase</keyword>
<gene>
    <name evidence="1" type="ORF">HMPREF3293_02774</name>
</gene>
<dbReference type="SUPFAM" id="SSF56784">
    <property type="entry name" value="HAD-like"/>
    <property type="match status" value="1"/>
</dbReference>
<dbReference type="KEGG" id="cmiu:B1H56_08090"/>
<dbReference type="InterPro" id="IPR023214">
    <property type="entry name" value="HAD_sf"/>
</dbReference>
<dbReference type="NCBIfam" id="TIGR00099">
    <property type="entry name" value="Cof-subfamily"/>
    <property type="match status" value="1"/>
</dbReference>
<dbReference type="STRING" id="626937.HMPREF3293_02774"/>
<dbReference type="GO" id="GO:0005829">
    <property type="term" value="C:cytosol"/>
    <property type="evidence" value="ECO:0007669"/>
    <property type="project" value="TreeGrafter"/>
</dbReference>
<dbReference type="Gene3D" id="3.40.50.1000">
    <property type="entry name" value="HAD superfamily/HAD-like"/>
    <property type="match status" value="1"/>
</dbReference>
<keyword evidence="2" id="KW-1185">Reference proteome</keyword>
<dbReference type="PANTHER" id="PTHR10000">
    <property type="entry name" value="PHOSPHOSERINE PHOSPHATASE"/>
    <property type="match status" value="1"/>
</dbReference>
<dbReference type="OrthoDB" id="9810101at2"/>
<sequence length="274" mass="30620">MQKIKLLALDIDGTLIADMGMNVAPRDMEAIERARGAGVFVTIATGRILETAKRWIHALGIDIPVIICNGADIRDEEKSWFRDSIPKEATRDIMSAYRGTGQKRYIFSDNKIYCTRDDYYQVLFDKWQQGEEAVFPVVIKDTEEEMYREMYADAEKVLVWSPVIELEPELREIARTFAGKYNVVRGEERNVEFNKLGVSKGSGLKKLAELLGVPMECVMAIGDGGNDAEMLRAAGVGVAMENAMEEARAAADYITADVRKCGVAQAIDRFVFGK</sequence>
<proteinExistence type="predicted"/>
<dbReference type="AlphaFoldDB" id="A0A136Q286"/>
<dbReference type="InterPro" id="IPR000150">
    <property type="entry name" value="Cof"/>
</dbReference>
<dbReference type="SFLD" id="SFLDG01140">
    <property type="entry name" value="C2.B:_Phosphomannomutase_and_P"/>
    <property type="match status" value="1"/>
</dbReference>
<dbReference type="EMBL" id="LSZW01000064">
    <property type="protein sequence ID" value="KXK64694.1"/>
    <property type="molecule type" value="Genomic_DNA"/>
</dbReference>
<dbReference type="InterPro" id="IPR006379">
    <property type="entry name" value="HAD-SF_hydro_IIB"/>
</dbReference>
<dbReference type="NCBIfam" id="TIGR01484">
    <property type="entry name" value="HAD-SF-IIB"/>
    <property type="match status" value="1"/>
</dbReference>
<dbReference type="PROSITE" id="PS01229">
    <property type="entry name" value="COF_2"/>
    <property type="match status" value="1"/>
</dbReference>
<dbReference type="SFLD" id="SFLDS00003">
    <property type="entry name" value="Haloacid_Dehalogenase"/>
    <property type="match status" value="1"/>
</dbReference>
<dbReference type="Gene3D" id="3.30.1240.10">
    <property type="match status" value="1"/>
</dbReference>
<dbReference type="Pfam" id="PF08282">
    <property type="entry name" value="Hydrolase_3"/>
    <property type="match status" value="1"/>
</dbReference>
<dbReference type="Proteomes" id="UP000070366">
    <property type="component" value="Unassembled WGS sequence"/>
</dbReference>
<dbReference type="GO" id="GO:0000287">
    <property type="term" value="F:magnesium ion binding"/>
    <property type="evidence" value="ECO:0007669"/>
    <property type="project" value="TreeGrafter"/>
</dbReference>
<dbReference type="CDD" id="cd07516">
    <property type="entry name" value="HAD_Pase"/>
    <property type="match status" value="1"/>
</dbReference>